<evidence type="ECO:0000313" key="2">
    <source>
        <dbReference type="EMBL" id="PFG28742.1"/>
    </source>
</evidence>
<name>A0A2A9DRY4_9CORY</name>
<gene>
    <name evidence="2" type="ORF">ATK06_1862</name>
</gene>
<keyword evidence="3" id="KW-1185">Reference proteome</keyword>
<accession>A0A2A9DRY4</accession>
<keyword evidence="1" id="KW-0812">Transmembrane</keyword>
<dbReference type="OrthoDB" id="4417164at2"/>
<keyword evidence="1" id="KW-1133">Transmembrane helix</keyword>
<reference evidence="2 3" key="1">
    <citation type="submission" date="2017-10" db="EMBL/GenBank/DDBJ databases">
        <title>Sequencing the genomes of 1000 actinobacteria strains.</title>
        <authorList>
            <person name="Klenk H.-P."/>
        </authorList>
    </citation>
    <scope>NUCLEOTIDE SEQUENCE [LARGE SCALE GENOMIC DNA]</scope>
    <source>
        <strain evidence="2 3">DSM 20688</strain>
    </source>
</reference>
<dbReference type="RefSeq" id="WP_048381737.1">
    <property type="nucleotide sequence ID" value="NZ_LDYE01000011.1"/>
</dbReference>
<comment type="caution">
    <text evidence="2">The sequence shown here is derived from an EMBL/GenBank/DDBJ whole genome shotgun (WGS) entry which is preliminary data.</text>
</comment>
<sequence>MIPARIIPVLWIRFLVILAFLVWVTTQQQWLFVAIAAILVAITGFQIAGAYRAKREARRDA</sequence>
<dbReference type="Proteomes" id="UP000221653">
    <property type="component" value="Unassembled WGS sequence"/>
</dbReference>
<keyword evidence="1" id="KW-0472">Membrane</keyword>
<feature type="transmembrane region" description="Helical" evidence="1">
    <location>
        <begin position="7"/>
        <end position="24"/>
    </location>
</feature>
<proteinExistence type="predicted"/>
<dbReference type="AlphaFoldDB" id="A0A2A9DRY4"/>
<evidence type="ECO:0000313" key="3">
    <source>
        <dbReference type="Proteomes" id="UP000221653"/>
    </source>
</evidence>
<evidence type="ECO:0000256" key="1">
    <source>
        <dbReference type="SAM" id="Phobius"/>
    </source>
</evidence>
<feature type="transmembrane region" description="Helical" evidence="1">
    <location>
        <begin position="30"/>
        <end position="51"/>
    </location>
</feature>
<organism evidence="2 3">
    <name type="scientific">Corynebacterium renale</name>
    <dbReference type="NCBI Taxonomy" id="1724"/>
    <lineage>
        <taxon>Bacteria</taxon>
        <taxon>Bacillati</taxon>
        <taxon>Actinomycetota</taxon>
        <taxon>Actinomycetes</taxon>
        <taxon>Mycobacteriales</taxon>
        <taxon>Corynebacteriaceae</taxon>
        <taxon>Corynebacterium</taxon>
    </lineage>
</organism>
<protein>
    <submittedName>
        <fullName evidence="2">Uncharacterized protein</fullName>
    </submittedName>
</protein>
<dbReference type="EMBL" id="PDJF01000001">
    <property type="protein sequence ID" value="PFG28742.1"/>
    <property type="molecule type" value="Genomic_DNA"/>
</dbReference>